<comment type="function">
    <text evidence="5">Catalyzes the dephosphorylation of the nucleoside 5'-monophosphates deoxyadenosine monophosphate (dAMP), deoxycytidine monophosphate (dCMP), deoxyguanosine monophosphate (dGMP) and deoxythymidine monophosphate (dTMP).</text>
</comment>
<sequence length="212" mass="24501">MQAKSSTGSTRTFPPLYVPAGDTVKDRLAFIHILERLKTQKRTGWVDHKIPNPESISDHMYRMAMFAMLSEDPKLDISKCVMMALVHDLAEAQVGDIAPRENIPKAEKHRLEAEAMHNFVQDMLHDCPAAQRINSLWLEYEEGQTSEAKFVKDLDRFEMASQAHEYEKAHDVSLQGFFDSSIPKLQHPQVRSWGEDLLIERESLRQERRKEQ</sequence>
<name>A0A0D2PHI1_HYPSF</name>
<protein>
    <recommendedName>
        <fullName evidence="8">5'-deoxynucleotidase</fullName>
        <ecNumber evidence="8">3.1.3.89</ecNumber>
    </recommendedName>
</protein>
<dbReference type="EC" id="3.1.3.89" evidence="8"/>
<evidence type="ECO:0000256" key="1">
    <source>
        <dbReference type="ARBA" id="ARBA00001638"/>
    </source>
</evidence>
<dbReference type="SMART" id="SM00471">
    <property type="entry name" value="HDc"/>
    <property type="match status" value="1"/>
</dbReference>
<dbReference type="GO" id="GO:0046872">
    <property type="term" value="F:metal ion binding"/>
    <property type="evidence" value="ECO:0007669"/>
    <property type="project" value="UniProtKB-KW"/>
</dbReference>
<dbReference type="SUPFAM" id="SSF109604">
    <property type="entry name" value="HD-domain/PDEase-like"/>
    <property type="match status" value="1"/>
</dbReference>
<keyword evidence="12" id="KW-0170">Cobalt</keyword>
<dbReference type="InterPro" id="IPR006674">
    <property type="entry name" value="HD_domain"/>
</dbReference>
<reference evidence="15" key="1">
    <citation type="submission" date="2014-04" db="EMBL/GenBank/DDBJ databases">
        <title>Evolutionary Origins and Diversification of the Mycorrhizal Mutualists.</title>
        <authorList>
            <consortium name="DOE Joint Genome Institute"/>
            <consortium name="Mycorrhizal Genomics Consortium"/>
            <person name="Kohler A."/>
            <person name="Kuo A."/>
            <person name="Nagy L.G."/>
            <person name="Floudas D."/>
            <person name="Copeland A."/>
            <person name="Barry K.W."/>
            <person name="Cichocki N."/>
            <person name="Veneault-Fourrey C."/>
            <person name="LaButti K."/>
            <person name="Lindquist E.A."/>
            <person name="Lipzen A."/>
            <person name="Lundell T."/>
            <person name="Morin E."/>
            <person name="Murat C."/>
            <person name="Riley R."/>
            <person name="Ohm R."/>
            <person name="Sun H."/>
            <person name="Tunlid A."/>
            <person name="Henrissat B."/>
            <person name="Grigoriev I.V."/>
            <person name="Hibbett D.S."/>
            <person name="Martin F."/>
        </authorList>
    </citation>
    <scope>NUCLEOTIDE SEQUENCE [LARGE SCALE GENOMIC DNA]</scope>
    <source>
        <strain evidence="15">FD-334 SS-4</strain>
    </source>
</reference>
<dbReference type="OrthoDB" id="10254258at2759"/>
<evidence type="ECO:0000259" key="13">
    <source>
        <dbReference type="SMART" id="SM00471"/>
    </source>
</evidence>
<evidence type="ECO:0000256" key="8">
    <source>
        <dbReference type="ARBA" id="ARBA00012964"/>
    </source>
</evidence>
<dbReference type="EMBL" id="KN817522">
    <property type="protein sequence ID" value="KJA27951.1"/>
    <property type="molecule type" value="Genomic_DNA"/>
</dbReference>
<dbReference type="GO" id="GO:0002953">
    <property type="term" value="F:5'-deoxynucleotidase activity"/>
    <property type="evidence" value="ECO:0007669"/>
    <property type="project" value="UniProtKB-EC"/>
</dbReference>
<feature type="domain" description="HD/PDEase" evidence="13">
    <location>
        <begin position="52"/>
        <end position="169"/>
    </location>
</feature>
<gene>
    <name evidence="14" type="ORF">HYPSUDRAFT_790156</name>
</gene>
<organism evidence="14 15">
    <name type="scientific">Hypholoma sublateritium (strain FD-334 SS-4)</name>
    <dbReference type="NCBI Taxonomy" id="945553"/>
    <lineage>
        <taxon>Eukaryota</taxon>
        <taxon>Fungi</taxon>
        <taxon>Dikarya</taxon>
        <taxon>Basidiomycota</taxon>
        <taxon>Agaricomycotina</taxon>
        <taxon>Agaricomycetes</taxon>
        <taxon>Agaricomycetidae</taxon>
        <taxon>Agaricales</taxon>
        <taxon>Agaricineae</taxon>
        <taxon>Strophariaceae</taxon>
        <taxon>Hypholoma</taxon>
    </lineage>
</organism>
<evidence type="ECO:0000256" key="5">
    <source>
        <dbReference type="ARBA" id="ARBA00004074"/>
    </source>
</evidence>
<comment type="similarity">
    <text evidence="6">Belongs to the HDDC2 family.</text>
</comment>
<comment type="cofactor">
    <cofactor evidence="4">
        <name>Mg(2+)</name>
        <dbReference type="ChEBI" id="CHEBI:18420"/>
    </cofactor>
</comment>
<dbReference type="AlphaFoldDB" id="A0A0D2PHI1"/>
<accession>A0A0D2PHI1</accession>
<keyword evidence="10" id="KW-0378">Hydrolase</keyword>
<proteinExistence type="inferred from homology"/>
<dbReference type="Gene3D" id="1.10.3210.10">
    <property type="entry name" value="Hypothetical protein af1432"/>
    <property type="match status" value="1"/>
</dbReference>
<evidence type="ECO:0000256" key="9">
    <source>
        <dbReference type="ARBA" id="ARBA00022723"/>
    </source>
</evidence>
<evidence type="ECO:0000256" key="6">
    <source>
        <dbReference type="ARBA" id="ARBA00009999"/>
    </source>
</evidence>
<keyword evidence="11" id="KW-0460">Magnesium</keyword>
<evidence type="ECO:0000256" key="7">
    <source>
        <dbReference type="ARBA" id="ARBA00011738"/>
    </source>
</evidence>
<comment type="subunit">
    <text evidence="7">Homodimer.</text>
</comment>
<dbReference type="InterPro" id="IPR039356">
    <property type="entry name" value="YfbR/HDDC2"/>
</dbReference>
<comment type="cofactor">
    <cofactor evidence="3">
        <name>Co(2+)</name>
        <dbReference type="ChEBI" id="CHEBI:48828"/>
    </cofactor>
</comment>
<keyword evidence="9" id="KW-0479">Metal-binding</keyword>
<evidence type="ECO:0000256" key="10">
    <source>
        <dbReference type="ARBA" id="ARBA00022801"/>
    </source>
</evidence>
<dbReference type="InterPro" id="IPR003607">
    <property type="entry name" value="HD/PDEase_dom"/>
</dbReference>
<dbReference type="GO" id="GO:0005737">
    <property type="term" value="C:cytoplasm"/>
    <property type="evidence" value="ECO:0007669"/>
    <property type="project" value="TreeGrafter"/>
</dbReference>
<evidence type="ECO:0000256" key="2">
    <source>
        <dbReference type="ARBA" id="ARBA00001936"/>
    </source>
</evidence>
<evidence type="ECO:0000313" key="15">
    <source>
        <dbReference type="Proteomes" id="UP000054270"/>
    </source>
</evidence>
<dbReference type="GO" id="GO:0009159">
    <property type="term" value="P:deoxyribonucleoside monophosphate catabolic process"/>
    <property type="evidence" value="ECO:0007669"/>
    <property type="project" value="UniProtKB-ARBA"/>
</dbReference>
<comment type="cofactor">
    <cofactor evidence="2">
        <name>Mn(2+)</name>
        <dbReference type="ChEBI" id="CHEBI:29035"/>
    </cofactor>
</comment>
<dbReference type="PANTHER" id="PTHR11845:SF13">
    <property type="entry name" value="5'-DEOXYNUCLEOTIDASE HDDC2"/>
    <property type="match status" value="1"/>
</dbReference>
<evidence type="ECO:0000256" key="12">
    <source>
        <dbReference type="ARBA" id="ARBA00023285"/>
    </source>
</evidence>
<dbReference type="PANTHER" id="PTHR11845">
    <property type="entry name" value="5'-DEOXYNUCLEOTIDASE HDDC2"/>
    <property type="match status" value="1"/>
</dbReference>
<comment type="catalytic activity">
    <reaction evidence="1">
        <text>a 2'-deoxyribonucleoside 5'-phosphate + H2O = a 2'-deoxyribonucleoside + phosphate</text>
        <dbReference type="Rhea" id="RHEA:36167"/>
        <dbReference type="ChEBI" id="CHEBI:15377"/>
        <dbReference type="ChEBI" id="CHEBI:18274"/>
        <dbReference type="ChEBI" id="CHEBI:43474"/>
        <dbReference type="ChEBI" id="CHEBI:65317"/>
        <dbReference type="EC" id="3.1.3.89"/>
    </reaction>
</comment>
<evidence type="ECO:0000256" key="4">
    <source>
        <dbReference type="ARBA" id="ARBA00001946"/>
    </source>
</evidence>
<evidence type="ECO:0000256" key="11">
    <source>
        <dbReference type="ARBA" id="ARBA00022842"/>
    </source>
</evidence>
<dbReference type="OMA" id="TWRLCLM"/>
<dbReference type="Pfam" id="PF13023">
    <property type="entry name" value="HD_3"/>
    <property type="match status" value="1"/>
</dbReference>
<dbReference type="Proteomes" id="UP000054270">
    <property type="component" value="Unassembled WGS sequence"/>
</dbReference>
<evidence type="ECO:0000313" key="14">
    <source>
        <dbReference type="EMBL" id="KJA27951.1"/>
    </source>
</evidence>
<dbReference type="FunFam" id="1.10.3210.10:FF:000011">
    <property type="entry name" value="HD domain-containing protein 2"/>
    <property type="match status" value="1"/>
</dbReference>
<evidence type="ECO:0000256" key="3">
    <source>
        <dbReference type="ARBA" id="ARBA00001941"/>
    </source>
</evidence>
<dbReference type="STRING" id="945553.A0A0D2PHI1"/>
<keyword evidence="15" id="KW-1185">Reference proteome</keyword>